<proteinExistence type="predicted"/>
<gene>
    <name evidence="2" type="ORF">EGYM00163_LOCUS30065</name>
</gene>
<reference evidence="2" key="1">
    <citation type="submission" date="2021-01" db="EMBL/GenBank/DDBJ databases">
        <authorList>
            <person name="Corre E."/>
            <person name="Pelletier E."/>
            <person name="Niang G."/>
            <person name="Scheremetjew M."/>
            <person name="Finn R."/>
            <person name="Kale V."/>
            <person name="Holt S."/>
            <person name="Cochrane G."/>
            <person name="Meng A."/>
            <person name="Brown T."/>
            <person name="Cohen L."/>
        </authorList>
    </citation>
    <scope>NUCLEOTIDE SEQUENCE</scope>
    <source>
        <strain evidence="2">CCMP1594</strain>
    </source>
</reference>
<name>A0A7S4LBR0_9EUGL</name>
<accession>A0A7S4LBR0</accession>
<dbReference type="EMBL" id="HBJA01086272">
    <property type="protein sequence ID" value="CAE0818897.1"/>
    <property type="molecule type" value="Transcribed_RNA"/>
</dbReference>
<dbReference type="InterPro" id="IPR036465">
    <property type="entry name" value="vWFA_dom_sf"/>
</dbReference>
<evidence type="ECO:0008006" key="3">
    <source>
        <dbReference type="Google" id="ProtNLM"/>
    </source>
</evidence>
<dbReference type="AlphaFoldDB" id="A0A7S4LBR0"/>
<feature type="signal peptide" evidence="1">
    <location>
        <begin position="1"/>
        <end position="22"/>
    </location>
</feature>
<feature type="chain" id="PRO_5031220356" description="VWFA domain-containing protein" evidence="1">
    <location>
        <begin position="23"/>
        <end position="567"/>
    </location>
</feature>
<dbReference type="SUPFAM" id="SSF53300">
    <property type="entry name" value="vWA-like"/>
    <property type="match status" value="1"/>
</dbReference>
<protein>
    <recommendedName>
        <fullName evidence="3">VWFA domain-containing protein</fullName>
    </recommendedName>
</protein>
<keyword evidence="1" id="KW-0732">Signal</keyword>
<evidence type="ECO:0000313" key="2">
    <source>
        <dbReference type="EMBL" id="CAE0818897.1"/>
    </source>
</evidence>
<evidence type="ECO:0000256" key="1">
    <source>
        <dbReference type="SAM" id="SignalP"/>
    </source>
</evidence>
<sequence length="567" mass="62512">MANRSCWVACFLLLWILQATAGLFPGVDSDKIGDLLSNFQQEVQQGIDELKIVQIQGRTAKDIVEKLYADNKPFLQFKDVNGEKVVEKITNAFDEDVKYEYSVGSQIFKVLKGNDAIPPERVAEGSDITVEIPAPGLTAGNKLSMGLGTQAKKVALTVMKDVDDLVKFTGRQITLPPGAKPLGVFVSINRYLENGEFATDQATFKMCGFNTKQMAGMVRCEDGKSQCQPLLADQSADAVIDVEEPNCLVITSKTSSFAATFYGADAPCPLDLLIVAGLPSKNSQVWDDGTQSLGLTPADFEEVKKYLRARVDTFLTKHPGYYIGILQYANAQQIACPMSNDKQALFACIDGNPYDNDIANGNTLTLQTVNGQPSAEIGTLPAMLLATEHLKAFFKKRRLSEDRQVYEYAVELVIPGDSADQQNKYNPLALWFTYAILPPSAGIRRFLAVNFKNTGDALDPNKPIQELIDFQPSFTATHWIQPITAMEHYGREIIRLCPDDDCDLSGGKYETFFCPYESILMEHCYRCVEMVDGDQMEIVVCDGWSEAEIRAQCESPVPIASPSPATD</sequence>
<organism evidence="2">
    <name type="scientific">Eutreptiella gymnastica</name>
    <dbReference type="NCBI Taxonomy" id="73025"/>
    <lineage>
        <taxon>Eukaryota</taxon>
        <taxon>Discoba</taxon>
        <taxon>Euglenozoa</taxon>
        <taxon>Euglenida</taxon>
        <taxon>Spirocuta</taxon>
        <taxon>Euglenophyceae</taxon>
        <taxon>Eutreptiales</taxon>
        <taxon>Eutreptiaceae</taxon>
        <taxon>Eutreptiella</taxon>
    </lineage>
</organism>